<comment type="caution">
    <text evidence="2">The sequence shown here is derived from an EMBL/GenBank/DDBJ whole genome shotgun (WGS) entry which is preliminary data.</text>
</comment>
<feature type="compositionally biased region" description="Basic and acidic residues" evidence="1">
    <location>
        <begin position="142"/>
        <end position="154"/>
    </location>
</feature>
<evidence type="ECO:0008006" key="4">
    <source>
        <dbReference type="Google" id="ProtNLM"/>
    </source>
</evidence>
<feature type="compositionally biased region" description="Basic and acidic residues" evidence="1">
    <location>
        <begin position="83"/>
        <end position="100"/>
    </location>
</feature>
<sequence length="320" mass="35617">MGSALGFINRLLPFATPGTPLVQDLIHLVAICAALYFAPQIQHWYQERSAQRRSPVDDQPQVNAPPEPQANENGIEPGENAPDDNHIDPDDQPARPNDHDDFPDDERDAEPQPDAPVHPGPANIPELPPARNVGAKKAKALAKKDQRRAYHEFQRSQGEAQRARDAEGAAERDADLAAERERRRGKEAALEARKGREREAKRESERKAREEEIRKREAVVRIVRENLEEGRVCDLMGVARRVGEDVDVEWVEKIVVAGGIVGGKGGVVTMITGMGWVVRVTEEDMKAVYRRAIEEEVADSEGRVGFDVLGRLLQDVLVRP</sequence>
<reference evidence="2 3" key="1">
    <citation type="submission" date="2017-03" db="EMBL/GenBank/DDBJ databases">
        <title>Genomes of endolithic fungi from Antarctica.</title>
        <authorList>
            <person name="Coleine C."/>
            <person name="Masonjones S."/>
            <person name="Stajich J.E."/>
        </authorList>
    </citation>
    <scope>NUCLEOTIDE SEQUENCE [LARGE SCALE GENOMIC DNA]</scope>
    <source>
        <strain evidence="2 3">CCFEE 5311</strain>
    </source>
</reference>
<proteinExistence type="predicted"/>
<dbReference type="Proteomes" id="UP000310066">
    <property type="component" value="Unassembled WGS sequence"/>
</dbReference>
<dbReference type="OrthoDB" id="5397628at2759"/>
<feature type="region of interest" description="Disordered" evidence="1">
    <location>
        <begin position="48"/>
        <end position="210"/>
    </location>
</feature>
<evidence type="ECO:0000256" key="1">
    <source>
        <dbReference type="SAM" id="MobiDB-lite"/>
    </source>
</evidence>
<dbReference type="EMBL" id="NAJP01000006">
    <property type="protein sequence ID" value="TKA47242.1"/>
    <property type="molecule type" value="Genomic_DNA"/>
</dbReference>
<accession>A0A4U0VEW2</accession>
<organism evidence="2 3">
    <name type="scientific">Friedmanniomyces endolithicus</name>
    <dbReference type="NCBI Taxonomy" id="329885"/>
    <lineage>
        <taxon>Eukaryota</taxon>
        <taxon>Fungi</taxon>
        <taxon>Dikarya</taxon>
        <taxon>Ascomycota</taxon>
        <taxon>Pezizomycotina</taxon>
        <taxon>Dothideomycetes</taxon>
        <taxon>Dothideomycetidae</taxon>
        <taxon>Mycosphaerellales</taxon>
        <taxon>Teratosphaeriaceae</taxon>
        <taxon>Friedmanniomyces</taxon>
    </lineage>
</organism>
<evidence type="ECO:0000313" key="2">
    <source>
        <dbReference type="EMBL" id="TKA47242.1"/>
    </source>
</evidence>
<gene>
    <name evidence="2" type="ORF">B0A54_02720</name>
</gene>
<name>A0A4U0VEW2_9PEZI</name>
<dbReference type="AlphaFoldDB" id="A0A4U0VEW2"/>
<evidence type="ECO:0000313" key="3">
    <source>
        <dbReference type="Proteomes" id="UP000310066"/>
    </source>
</evidence>
<protein>
    <recommendedName>
        <fullName evidence="4">DDRGK domain-containing protein 1</fullName>
    </recommendedName>
</protein>
<feature type="compositionally biased region" description="Basic and acidic residues" evidence="1">
    <location>
        <begin position="161"/>
        <end position="210"/>
    </location>
</feature>